<dbReference type="Gene3D" id="3.30.70.2510">
    <property type="match status" value="1"/>
</dbReference>
<dbReference type="Gene3D" id="3.30.70.3190">
    <property type="match status" value="1"/>
</dbReference>
<gene>
    <name evidence="5" type="primary">pus10</name>
    <name evidence="8" type="ORF">B9J98_04570</name>
</gene>
<dbReference type="InterPro" id="IPR039894">
    <property type="entry name" value="Pus10-like"/>
</dbReference>
<dbReference type="FunFam" id="3.30.70.2510:FF:000001">
    <property type="entry name" value="tRNA pseudouridine synthase Pus10"/>
    <property type="match status" value="1"/>
</dbReference>
<organism evidence="8 9">
    <name type="scientific">Candidatus Terraquivivens tikiterensis</name>
    <dbReference type="NCBI Taxonomy" id="1980982"/>
    <lineage>
        <taxon>Archaea</taxon>
        <taxon>Nitrososphaerota</taxon>
        <taxon>Candidatus Wolframiiraptoraceae</taxon>
        <taxon>Candidatus Terraquivivens</taxon>
    </lineage>
</organism>
<comment type="caution">
    <text evidence="8">The sequence shown here is derived from an EMBL/GenBank/DDBJ whole genome shotgun (WGS) entry which is preliminary data.</text>
</comment>
<keyword evidence="3 5" id="KW-0694">RNA-binding</keyword>
<evidence type="ECO:0000313" key="8">
    <source>
        <dbReference type="EMBL" id="PUA32023.1"/>
    </source>
</evidence>
<feature type="active site" description="Nucleophile" evidence="5">
    <location>
        <position position="267"/>
    </location>
</feature>
<dbReference type="Pfam" id="PF22023">
    <property type="entry name" value="Pus10_THUMP_arc"/>
    <property type="match status" value="1"/>
</dbReference>
<dbReference type="GO" id="GO:0160148">
    <property type="term" value="F:tRNA pseudouridine(55) synthase activity"/>
    <property type="evidence" value="ECO:0007669"/>
    <property type="project" value="UniProtKB-EC"/>
</dbReference>
<proteinExistence type="inferred from homology"/>
<comment type="catalytic activity">
    <reaction evidence="5">
        <text>uridine(55) in tRNA = pseudouridine(55) in tRNA</text>
        <dbReference type="Rhea" id="RHEA:42532"/>
        <dbReference type="Rhea" id="RHEA-COMP:10101"/>
        <dbReference type="Rhea" id="RHEA-COMP:10102"/>
        <dbReference type="ChEBI" id="CHEBI:65314"/>
        <dbReference type="ChEBI" id="CHEBI:65315"/>
        <dbReference type="EC" id="5.4.99.25"/>
    </reaction>
</comment>
<evidence type="ECO:0000256" key="3">
    <source>
        <dbReference type="ARBA" id="ARBA00022884"/>
    </source>
</evidence>
<feature type="binding site" evidence="5">
    <location>
        <position position="407"/>
    </location>
    <ligand>
        <name>substrate</name>
    </ligand>
</feature>
<dbReference type="InterPro" id="IPR005912">
    <property type="entry name" value="Pus10"/>
</dbReference>
<dbReference type="PANTHER" id="PTHR21568">
    <property type="entry name" value="TRNA PSEUDOURIDINE SYNTHASE PUS10"/>
    <property type="match status" value="1"/>
</dbReference>
<dbReference type="Proteomes" id="UP000244066">
    <property type="component" value="Unassembled WGS sequence"/>
</dbReference>
<sequence length="443" mass="49964">MKSMLDLVYRILQKYALCDYCLGRQFARILPGVGNKARGEALKVALAMDANLRILMNDREAVNVLKVVAENGMNKHARRLAKSFNCQIDEGKKCDVCGGKLSEENFRRMAEEIIEELRKYEFSNFLVGTSVPAHVKERDDQIKAEFALTFGEEIKSDITRELGKIIEGTMKRPVEFATPDVTILVDIFSGTFTVKPNPVFVKGYYRKLQPNIPQAPWICRKCRGKGCEACGHSGREYPDSISELIGEPALGLFEAIDYKFHAAGREDVNATVLGTGRPFILELKSPRKRLVPLDQLQRAINEHAKNKVEVLCLSYATKKDVRDMKAKSMVASKTYVALVEFDSEVDDEKLREVCERFRNVIINQRTPSRILRRRSDRVRKKLLYFVEAEKKGDRIVEFKIKAQGGLYIKEVINGDGGRTVPNIADVLGTAPINITLSVVEVEG</sequence>
<dbReference type="PANTHER" id="PTHR21568:SF0">
    <property type="entry name" value="TRNA PSEUDOURIDINE SYNTHASE PUS10"/>
    <property type="match status" value="1"/>
</dbReference>
<dbReference type="GO" id="GO:0031119">
    <property type="term" value="P:tRNA pseudouridine synthesis"/>
    <property type="evidence" value="ECO:0007669"/>
    <property type="project" value="UniProtKB-UniRule"/>
</dbReference>
<protein>
    <recommendedName>
        <fullName evidence="5">tRNA pseudouridine synthase Pus10</fullName>
        <ecNumber evidence="5">5.4.99.25</ecNumber>
    </recommendedName>
    <alternativeName>
        <fullName evidence="5">tRNA pseudouridine 54/55 synthase</fullName>
        <shortName evidence="5">Psi54/55 synthase</shortName>
    </alternativeName>
</protein>
<dbReference type="EMBL" id="NDWU01000010">
    <property type="protein sequence ID" value="PUA32023.1"/>
    <property type="molecule type" value="Genomic_DNA"/>
</dbReference>
<feature type="binding site" evidence="5">
    <location>
        <position position="335"/>
    </location>
    <ligand>
        <name>substrate</name>
    </ligand>
</feature>
<name>A0A2R7Y3H3_9ARCH</name>
<dbReference type="Pfam" id="PF21238">
    <property type="entry name" value="Pus10_C"/>
    <property type="match status" value="1"/>
</dbReference>
<evidence type="ECO:0000256" key="2">
    <source>
        <dbReference type="ARBA" id="ARBA00022694"/>
    </source>
</evidence>
<reference evidence="8 9" key="1">
    <citation type="submission" date="2017-04" db="EMBL/GenBank/DDBJ databases">
        <title>Draft Aigarchaeota genome from a New Zealand hot spring.</title>
        <authorList>
            <person name="Reysenbach A.-L."/>
            <person name="Donaho J.A."/>
            <person name="Gerhart J."/>
            <person name="Kelley J.F."/>
            <person name="Kouba K."/>
            <person name="Podar M."/>
            <person name="Stott M."/>
        </authorList>
    </citation>
    <scope>NUCLEOTIDE SEQUENCE [LARGE SCALE GENOMIC DNA]</scope>
    <source>
        <strain evidence="8">NZ13_MG1</strain>
    </source>
</reference>
<keyword evidence="2 5" id="KW-0819">tRNA processing</keyword>
<dbReference type="HAMAP" id="MF_01893">
    <property type="entry name" value="Pus10_arch"/>
    <property type="match status" value="1"/>
</dbReference>
<evidence type="ECO:0000256" key="5">
    <source>
        <dbReference type="HAMAP-Rule" id="MF_01893"/>
    </source>
</evidence>
<comment type="function">
    <text evidence="5">Responsible for synthesis of pseudouridine from uracil-54 and uracil-55 in the psi GC loop of transfer RNAs.</text>
</comment>
<evidence type="ECO:0000259" key="7">
    <source>
        <dbReference type="Pfam" id="PF22023"/>
    </source>
</evidence>
<accession>A0A2R7Y3H3</accession>
<evidence type="ECO:0000313" key="9">
    <source>
        <dbReference type="Proteomes" id="UP000244066"/>
    </source>
</evidence>
<dbReference type="InterPro" id="IPR020103">
    <property type="entry name" value="PsdUridine_synth_cat_dom_sf"/>
</dbReference>
<dbReference type="EC" id="5.4.99.25" evidence="5"/>
<dbReference type="NCBIfam" id="TIGR01213">
    <property type="entry name" value="pseudo_Pus10arc"/>
    <property type="match status" value="1"/>
</dbReference>
<evidence type="ECO:0000256" key="4">
    <source>
        <dbReference type="ARBA" id="ARBA00023235"/>
    </source>
</evidence>
<evidence type="ECO:0000259" key="6">
    <source>
        <dbReference type="Pfam" id="PF21238"/>
    </source>
</evidence>
<keyword evidence="4 5" id="KW-0413">Isomerase</keyword>
<dbReference type="InterPro" id="IPR055174">
    <property type="entry name" value="Pus10_THUMP_arc"/>
</dbReference>
<dbReference type="AlphaFoldDB" id="A0A2R7Y3H3"/>
<dbReference type="SUPFAM" id="SSF55120">
    <property type="entry name" value="Pseudouridine synthase"/>
    <property type="match status" value="1"/>
</dbReference>
<dbReference type="GO" id="GO:0000049">
    <property type="term" value="F:tRNA binding"/>
    <property type="evidence" value="ECO:0007669"/>
    <property type="project" value="InterPro"/>
</dbReference>
<comment type="similarity">
    <text evidence="1 5">Belongs to the pseudouridine synthase Pus10 family.</text>
</comment>
<dbReference type="InterPro" id="IPR048741">
    <property type="entry name" value="Pus10-like_C"/>
</dbReference>
<evidence type="ECO:0000256" key="1">
    <source>
        <dbReference type="ARBA" id="ARBA00009652"/>
    </source>
</evidence>
<feature type="domain" description="Pus10 THUMP" evidence="7">
    <location>
        <begin position="110"/>
        <end position="186"/>
    </location>
</feature>
<comment type="catalytic activity">
    <reaction evidence="5">
        <text>uridine(54) in tRNA = pseudouridine(54) in tRNA</text>
        <dbReference type="Rhea" id="RHEA:57876"/>
        <dbReference type="Rhea" id="RHEA-COMP:10193"/>
        <dbReference type="Rhea" id="RHEA-COMP:14141"/>
        <dbReference type="ChEBI" id="CHEBI:65314"/>
        <dbReference type="ChEBI" id="CHEBI:65315"/>
    </reaction>
</comment>
<feature type="domain" description="Pus10-like C-terminal" evidence="6">
    <location>
        <begin position="200"/>
        <end position="442"/>
    </location>
</feature>